<gene>
    <name evidence="1" type="ORF">KY290_003915</name>
</gene>
<dbReference type="EMBL" id="JAIVGD010000001">
    <property type="protein sequence ID" value="KAH0784317.1"/>
    <property type="molecule type" value="Genomic_DNA"/>
</dbReference>
<evidence type="ECO:0000313" key="1">
    <source>
        <dbReference type="EMBL" id="KAH0784317.1"/>
    </source>
</evidence>
<reference evidence="1 2" key="1">
    <citation type="journal article" date="2021" name="bioRxiv">
        <title>Chromosome-scale and haplotype-resolved genome assembly of a tetraploid potato cultivar.</title>
        <authorList>
            <person name="Sun H."/>
            <person name="Jiao W.-B."/>
            <person name="Krause K."/>
            <person name="Campoy J.A."/>
            <person name="Goel M."/>
            <person name="Folz-Donahue K."/>
            <person name="Kukat C."/>
            <person name="Huettel B."/>
            <person name="Schneeberger K."/>
        </authorList>
    </citation>
    <scope>NUCLEOTIDE SEQUENCE [LARGE SCALE GENOMIC DNA]</scope>
    <source>
        <strain evidence="1">SolTubOtavaFocal</strain>
        <tissue evidence="1">Leaves</tissue>
    </source>
</reference>
<comment type="caution">
    <text evidence="1">The sequence shown here is derived from an EMBL/GenBank/DDBJ whole genome shotgun (WGS) entry which is preliminary data.</text>
</comment>
<organism evidence="1 2">
    <name type="scientific">Solanum tuberosum</name>
    <name type="common">Potato</name>
    <dbReference type="NCBI Taxonomy" id="4113"/>
    <lineage>
        <taxon>Eukaryota</taxon>
        <taxon>Viridiplantae</taxon>
        <taxon>Streptophyta</taxon>
        <taxon>Embryophyta</taxon>
        <taxon>Tracheophyta</taxon>
        <taxon>Spermatophyta</taxon>
        <taxon>Magnoliopsida</taxon>
        <taxon>eudicotyledons</taxon>
        <taxon>Gunneridae</taxon>
        <taxon>Pentapetalae</taxon>
        <taxon>asterids</taxon>
        <taxon>lamiids</taxon>
        <taxon>Solanales</taxon>
        <taxon>Solanaceae</taxon>
        <taxon>Solanoideae</taxon>
        <taxon>Solaneae</taxon>
        <taxon>Solanum</taxon>
    </lineage>
</organism>
<keyword evidence="2" id="KW-1185">Reference proteome</keyword>
<proteinExistence type="predicted"/>
<dbReference type="Proteomes" id="UP000826656">
    <property type="component" value="Unassembled WGS sequence"/>
</dbReference>
<evidence type="ECO:0000313" key="2">
    <source>
        <dbReference type="Proteomes" id="UP000826656"/>
    </source>
</evidence>
<sequence length="127" mass="14065">MKFGQDKAQFQIQKSKSFTILDEHPLLRFSPHFERGKRNSMLGIKDLSLDVDVAPSQGHKDENRRGSGLEHDCCSSVLAEAKDAEKLFAFREDDVWAGSGRNGSGLLGGTAARWVAVYCIDMGKMDC</sequence>
<name>A0ABQ7WU79_SOLTU</name>
<protein>
    <submittedName>
        <fullName evidence="1">Uncharacterized protein</fullName>
    </submittedName>
</protein>
<accession>A0ABQ7WU79</accession>